<dbReference type="Proteomes" id="UP000274122">
    <property type="component" value="Chromosome"/>
</dbReference>
<gene>
    <name evidence="1" type="ORF">NCTC11466_02052</name>
</gene>
<proteinExistence type="predicted"/>
<name>A0A3S4JBE9_9ENTR</name>
<protein>
    <submittedName>
        <fullName evidence="1">Uncharacterized protein</fullName>
    </submittedName>
</protein>
<dbReference type="KEGG" id="clap:NCTC11466_02052"/>
<dbReference type="AlphaFoldDB" id="A0A3S4JBE9"/>
<organism evidence="1 2">
    <name type="scientific">Cedecea lapagei</name>
    <dbReference type="NCBI Taxonomy" id="158823"/>
    <lineage>
        <taxon>Bacteria</taxon>
        <taxon>Pseudomonadati</taxon>
        <taxon>Pseudomonadota</taxon>
        <taxon>Gammaproteobacteria</taxon>
        <taxon>Enterobacterales</taxon>
        <taxon>Enterobacteriaceae</taxon>
        <taxon>Cedecea</taxon>
    </lineage>
</organism>
<keyword evidence="2" id="KW-1185">Reference proteome</keyword>
<accession>A0A3S4JBE9</accession>
<dbReference type="RefSeq" id="WP_126356101.1">
    <property type="nucleotide sequence ID" value="NZ_LR134201.1"/>
</dbReference>
<evidence type="ECO:0000313" key="2">
    <source>
        <dbReference type="Proteomes" id="UP000274122"/>
    </source>
</evidence>
<dbReference type="EMBL" id="LR134201">
    <property type="protein sequence ID" value="VEB97252.1"/>
    <property type="molecule type" value="Genomic_DNA"/>
</dbReference>
<sequence length="224" mass="23619">MSEYGVFFLTESGQPFITPSSTPMALHSKRSIPSHQNGTSHVVNENIQIDTSMIIMPFVLATAPAVGSVACAVSKQNGFISVSGSNMAGHPFSLDVYIFAIFPQPMPASKYGVAIWDSSGKLILTHETKVLTDLITVGQRGTSNSGITIDETLSGRWAIAPEMTGQLIYNANGRPSSVSAYTSAIYANGNTRVTSSTSSSGAGELIGVSSNWNSITAVNVSQYD</sequence>
<dbReference type="OrthoDB" id="6443934at2"/>
<reference evidence="1 2" key="1">
    <citation type="submission" date="2018-12" db="EMBL/GenBank/DDBJ databases">
        <authorList>
            <consortium name="Pathogen Informatics"/>
        </authorList>
    </citation>
    <scope>NUCLEOTIDE SEQUENCE [LARGE SCALE GENOMIC DNA]</scope>
    <source>
        <strain evidence="1 2">NCTC11466</strain>
    </source>
</reference>
<evidence type="ECO:0000313" key="1">
    <source>
        <dbReference type="EMBL" id="VEB97252.1"/>
    </source>
</evidence>